<organism evidence="2 3">
    <name type="scientific">Ulvibacter litoralis</name>
    <dbReference type="NCBI Taxonomy" id="227084"/>
    <lineage>
        <taxon>Bacteria</taxon>
        <taxon>Pseudomonadati</taxon>
        <taxon>Bacteroidota</taxon>
        <taxon>Flavobacteriia</taxon>
        <taxon>Flavobacteriales</taxon>
        <taxon>Flavobacteriaceae</taxon>
        <taxon>Ulvibacter</taxon>
    </lineage>
</organism>
<proteinExistence type="predicted"/>
<dbReference type="EMBL" id="FNBA01000004">
    <property type="protein sequence ID" value="SDF00853.1"/>
    <property type="molecule type" value="Genomic_DNA"/>
</dbReference>
<dbReference type="AlphaFoldDB" id="A0A1G7HKF5"/>
<feature type="signal peptide" evidence="1">
    <location>
        <begin position="1"/>
        <end position="22"/>
    </location>
</feature>
<name>A0A1G7HKF5_9FLAO</name>
<reference evidence="2 3" key="1">
    <citation type="submission" date="2016-10" db="EMBL/GenBank/DDBJ databases">
        <authorList>
            <person name="de Groot N.N."/>
        </authorList>
    </citation>
    <scope>NUCLEOTIDE SEQUENCE [LARGE SCALE GENOMIC DNA]</scope>
    <source>
        <strain evidence="2 3">DSM 16195</strain>
    </source>
</reference>
<keyword evidence="3" id="KW-1185">Reference proteome</keyword>
<dbReference type="STRING" id="227084.SAMN05421855_104144"/>
<sequence>MNREMKKIICIVVFLLPLLASAQFDFDTRYFTINATSLPDVPQINEDFQVKRSPSEKAGTFTLENTPTFAATLNAIKISATNYWEPVNMMDAVTVSTNYLDKTLSIAPVDSNRFGFSGYTSDASSKVKNTVYSEVRGLDILDPCPPFGICPRCAPYRFRRGY</sequence>
<dbReference type="Proteomes" id="UP000199321">
    <property type="component" value="Unassembled WGS sequence"/>
</dbReference>
<keyword evidence="1" id="KW-0732">Signal</keyword>
<accession>A0A1G7HKF5</accession>
<feature type="chain" id="PRO_5011792584" evidence="1">
    <location>
        <begin position="23"/>
        <end position="162"/>
    </location>
</feature>
<evidence type="ECO:0000313" key="3">
    <source>
        <dbReference type="Proteomes" id="UP000199321"/>
    </source>
</evidence>
<evidence type="ECO:0000313" key="2">
    <source>
        <dbReference type="EMBL" id="SDF00853.1"/>
    </source>
</evidence>
<evidence type="ECO:0000256" key="1">
    <source>
        <dbReference type="SAM" id="SignalP"/>
    </source>
</evidence>
<protein>
    <submittedName>
        <fullName evidence="2">Uncharacterized protein</fullName>
    </submittedName>
</protein>
<gene>
    <name evidence="2" type="ORF">SAMN05421855_104144</name>
</gene>